<dbReference type="Proteomes" id="UP001568358">
    <property type="component" value="Unassembled WGS sequence"/>
</dbReference>
<keyword evidence="3" id="KW-0067">ATP-binding</keyword>
<accession>A0A8G2FI64</accession>
<proteinExistence type="predicted"/>
<dbReference type="RefSeq" id="WP_020000055.1">
    <property type="nucleotide sequence ID" value="NZ_CP192217.1"/>
</dbReference>
<dbReference type="AlphaFoldDB" id="A0A8G2FI64"/>
<keyword evidence="6" id="KW-1185">Reference proteome</keyword>
<dbReference type="GO" id="GO:0005524">
    <property type="term" value="F:ATP binding"/>
    <property type="evidence" value="ECO:0007669"/>
    <property type="project" value="UniProtKB-KW"/>
</dbReference>
<dbReference type="Proteomes" id="UP000184001">
    <property type="component" value="Unassembled WGS sequence"/>
</dbReference>
<protein>
    <submittedName>
        <fullName evidence="3">ATP-binding protein</fullName>
    </submittedName>
    <submittedName>
        <fullName evidence="4">Anti-sigma regulatory factor (Ser/Thr protein kinase)</fullName>
    </submittedName>
</protein>
<evidence type="ECO:0000256" key="1">
    <source>
        <dbReference type="ARBA" id="ARBA00022527"/>
    </source>
</evidence>
<dbReference type="InterPro" id="IPR036890">
    <property type="entry name" value="HATPase_C_sf"/>
</dbReference>
<dbReference type="PANTHER" id="PTHR35526">
    <property type="entry name" value="ANTI-SIGMA-F FACTOR RSBW-RELATED"/>
    <property type="match status" value="1"/>
</dbReference>
<feature type="domain" description="Histidine kinase/HSP90-like ATPase" evidence="2">
    <location>
        <begin position="8"/>
        <end position="131"/>
    </location>
</feature>
<dbReference type="EMBL" id="FQZR01000004">
    <property type="protein sequence ID" value="SHJ26386.1"/>
    <property type="molecule type" value="Genomic_DNA"/>
</dbReference>
<organism evidence="4 5">
    <name type="scientific">Halodesulfovibrio aestuarii</name>
    <dbReference type="NCBI Taxonomy" id="126333"/>
    <lineage>
        <taxon>Bacteria</taxon>
        <taxon>Pseudomonadati</taxon>
        <taxon>Thermodesulfobacteriota</taxon>
        <taxon>Desulfovibrionia</taxon>
        <taxon>Desulfovibrionales</taxon>
        <taxon>Desulfovibrionaceae</taxon>
        <taxon>Halodesulfovibrio</taxon>
    </lineage>
</organism>
<dbReference type="Gene3D" id="3.30.565.10">
    <property type="entry name" value="Histidine kinase-like ATPase, C-terminal domain"/>
    <property type="match status" value="1"/>
</dbReference>
<dbReference type="PANTHER" id="PTHR35526:SF6">
    <property type="entry name" value="SLR1861 PROTEIN"/>
    <property type="match status" value="1"/>
</dbReference>
<dbReference type="Pfam" id="PF13581">
    <property type="entry name" value="HATPase_c_2"/>
    <property type="match status" value="1"/>
</dbReference>
<dbReference type="EMBL" id="JBFSOO010000006">
    <property type="protein sequence ID" value="MEZ6853850.1"/>
    <property type="molecule type" value="Genomic_DNA"/>
</dbReference>
<name>A0A8G2FI64_9BACT</name>
<evidence type="ECO:0000259" key="2">
    <source>
        <dbReference type="Pfam" id="PF13581"/>
    </source>
</evidence>
<sequence>MLSIELPAVMENLQVFQEAVIREAELTGFSSKGVFSLQLVLEEVFMNIVNHAYADSESGPVSVAVESAPGEMRIRIEDHGAPFNLLEADKPDTTLDMEDRAIGGMGIMLIRQMAKELSYLREDEKNIVHITMVDS</sequence>
<evidence type="ECO:0000313" key="5">
    <source>
        <dbReference type="Proteomes" id="UP000184001"/>
    </source>
</evidence>
<gene>
    <name evidence="3" type="ORF">AB2Z07_09945</name>
    <name evidence="4" type="ORF">SAMN05660830_01981</name>
</gene>
<dbReference type="CDD" id="cd16936">
    <property type="entry name" value="HATPase_RsbW-like"/>
    <property type="match status" value="1"/>
</dbReference>
<dbReference type="InterPro" id="IPR003594">
    <property type="entry name" value="HATPase_dom"/>
</dbReference>
<dbReference type="SUPFAM" id="SSF55874">
    <property type="entry name" value="ATPase domain of HSP90 chaperone/DNA topoisomerase II/histidine kinase"/>
    <property type="match status" value="1"/>
</dbReference>
<keyword evidence="1" id="KW-0418">Kinase</keyword>
<evidence type="ECO:0000313" key="6">
    <source>
        <dbReference type="Proteomes" id="UP001568358"/>
    </source>
</evidence>
<comment type="caution">
    <text evidence="4">The sequence shown here is derived from an EMBL/GenBank/DDBJ whole genome shotgun (WGS) entry which is preliminary data.</text>
</comment>
<dbReference type="InterPro" id="IPR050267">
    <property type="entry name" value="Anti-sigma-factor_SerPK"/>
</dbReference>
<evidence type="ECO:0000313" key="3">
    <source>
        <dbReference type="EMBL" id="MEZ6853850.1"/>
    </source>
</evidence>
<reference evidence="4 5" key="1">
    <citation type="submission" date="2016-11" db="EMBL/GenBank/DDBJ databases">
        <authorList>
            <person name="Varghese N."/>
            <person name="Submissions S."/>
        </authorList>
    </citation>
    <scope>NUCLEOTIDE SEQUENCE [LARGE SCALE GENOMIC DNA]</scope>
    <source>
        <strain evidence="4 5">DSM 17919</strain>
    </source>
</reference>
<keyword evidence="1" id="KW-0808">Transferase</keyword>
<keyword evidence="3" id="KW-0547">Nucleotide-binding</keyword>
<reference evidence="3 6" key="2">
    <citation type="submission" date="2024-07" db="EMBL/GenBank/DDBJ databases">
        <title>Active virus-host system and metabolic interactions in a Lokiarchaeon culture.</title>
        <authorList>
            <person name="Ponce Toledo R.I."/>
            <person name="Rodrigues Oliveira T."/>
            <person name="Schleper C."/>
        </authorList>
    </citation>
    <scope>NUCLEOTIDE SEQUENCE [LARGE SCALE GENOMIC DNA]</scope>
    <source>
        <strain evidence="3 6">B35</strain>
    </source>
</reference>
<keyword evidence="1" id="KW-0723">Serine/threonine-protein kinase</keyword>
<evidence type="ECO:0000313" key="4">
    <source>
        <dbReference type="EMBL" id="SHJ26386.1"/>
    </source>
</evidence>
<dbReference type="GO" id="GO:0004674">
    <property type="term" value="F:protein serine/threonine kinase activity"/>
    <property type="evidence" value="ECO:0007669"/>
    <property type="project" value="UniProtKB-KW"/>
</dbReference>